<evidence type="ECO:0000313" key="14">
    <source>
        <dbReference type="EMBL" id="QBH67027.1"/>
    </source>
</evidence>
<dbReference type="Proteomes" id="UP000202706">
    <property type="component" value="Segment"/>
</dbReference>
<reference evidence="4" key="3">
    <citation type="journal article" date="2016" name="Arch. Virol.">
        <title>The comparative analysis of complete genome sequences from two South African betabaculoviruses: Phthorimaea operculella granulovirus and Plutella xylostella granulovirus.</title>
        <authorList>
            <person name="Jukes M.D."/>
            <person name="Motsoeneng B.M."/>
            <person name="Knox C.M."/>
            <person name="Hill M.P."/>
            <person name="Moore S.D."/>
        </authorList>
    </citation>
    <scope>NUCLEOTIDE SEQUENCE</scope>
    <source>
        <strain evidence="4">SA</strain>
    </source>
</reference>
<dbReference type="RefSeq" id="NP_663188.1">
    <property type="nucleotide sequence ID" value="NC_004062.1"/>
</dbReference>
<feature type="compositionally biased region" description="Polar residues" evidence="1">
    <location>
        <begin position="54"/>
        <end position="63"/>
    </location>
</feature>
<dbReference type="EMBL" id="MK033573">
    <property type="protein sequence ID" value="QBH66898.1"/>
    <property type="molecule type" value="Genomic_DNA"/>
</dbReference>
<evidence type="ECO:0000313" key="8">
    <source>
        <dbReference type="EMBL" id="QBH66248.1"/>
    </source>
</evidence>
<dbReference type="EMBL" id="MK033569">
    <property type="protein sequence ID" value="QBH66378.1"/>
    <property type="molecule type" value="Genomic_DNA"/>
</dbReference>
<evidence type="ECO:0000313" key="3">
    <source>
        <dbReference type="EMBL" id="AAM70221.1"/>
    </source>
</evidence>
<feature type="region of interest" description="Disordered" evidence="1">
    <location>
        <begin position="39"/>
        <end position="104"/>
    </location>
</feature>
<dbReference type="EMBL" id="MK033572">
    <property type="protein sequence ID" value="QBH66768.1"/>
    <property type="molecule type" value="Genomic_DNA"/>
</dbReference>
<keyword evidence="2" id="KW-0812">Transmembrane</keyword>
<protein>
    <submittedName>
        <fullName evidence="3">Uncharacterized protein</fullName>
    </submittedName>
</protein>
<evidence type="ECO:0000313" key="10">
    <source>
        <dbReference type="EMBL" id="QBH66508.1"/>
    </source>
</evidence>
<dbReference type="EMBL" id="KU666536">
    <property type="protein sequence ID" value="ANY57412.1"/>
    <property type="molecule type" value="Genomic_DNA"/>
</dbReference>
<keyword evidence="2" id="KW-0472">Membrane</keyword>
<gene>
    <name evidence="3" type="primary">PhopGV023</name>
    <name evidence="4" type="ORF">PhopGVgp023</name>
</gene>
<keyword evidence="2" id="KW-1133">Transmembrane helix</keyword>
<name>Q8JS36_9BBAC</name>
<dbReference type="EMBL" id="MK033576">
    <property type="protein sequence ID" value="QBH67287.1"/>
    <property type="molecule type" value="Genomic_DNA"/>
</dbReference>
<dbReference type="EMBL" id="MK033575">
    <property type="protein sequence ID" value="QBH67157.1"/>
    <property type="molecule type" value="Genomic_DNA"/>
</dbReference>
<evidence type="ECO:0000256" key="2">
    <source>
        <dbReference type="SAM" id="Phobius"/>
    </source>
</evidence>
<evidence type="ECO:0000313" key="7">
    <source>
        <dbReference type="EMBL" id="QBH66118.1"/>
    </source>
</evidence>
<evidence type="ECO:0000313" key="17">
    <source>
        <dbReference type="Proteomes" id="UP000202706"/>
    </source>
</evidence>
<organism evidence="3 17">
    <name type="scientific">Phthorimaea operculella granulovirus</name>
    <dbReference type="NCBI Taxonomy" id="192584"/>
    <lineage>
        <taxon>Viruses</taxon>
        <taxon>Viruses incertae sedis</taxon>
        <taxon>Naldaviricetes</taxon>
        <taxon>Lefavirales</taxon>
        <taxon>Baculoviridae</taxon>
        <taxon>Betabaculovirus</taxon>
        <taxon>Betabaculovirus phoperculellae</taxon>
    </lineage>
</organism>
<evidence type="ECO:0000313" key="9">
    <source>
        <dbReference type="EMBL" id="QBH66378.1"/>
    </source>
</evidence>
<evidence type="ECO:0000313" key="11">
    <source>
        <dbReference type="EMBL" id="QBH66638.1"/>
    </source>
</evidence>
<proteinExistence type="predicted"/>
<keyword evidence="17" id="KW-1185">Reference proteome</keyword>
<dbReference type="KEGG" id="vg:949349"/>
<dbReference type="GeneID" id="949349"/>
<evidence type="ECO:0000313" key="6">
    <source>
        <dbReference type="EMBL" id="QBH65988.1"/>
    </source>
</evidence>
<evidence type="ECO:0000256" key="1">
    <source>
        <dbReference type="SAM" id="MobiDB-lite"/>
    </source>
</evidence>
<evidence type="ECO:0000313" key="13">
    <source>
        <dbReference type="EMBL" id="QBH66898.1"/>
    </source>
</evidence>
<evidence type="ECO:0000313" key="4">
    <source>
        <dbReference type="EMBL" id="ANY57412.1"/>
    </source>
</evidence>
<dbReference type="EMBL" id="MK033568">
    <property type="protein sequence ID" value="QBH66248.1"/>
    <property type="molecule type" value="Genomic_DNA"/>
</dbReference>
<accession>Q8JS36</accession>
<evidence type="ECO:0000313" key="12">
    <source>
        <dbReference type="EMBL" id="QBH66768.1"/>
    </source>
</evidence>
<dbReference type="EMBL" id="MK033567">
    <property type="protein sequence ID" value="QBH66118.1"/>
    <property type="molecule type" value="Genomic_DNA"/>
</dbReference>
<reference evidence="5" key="4">
    <citation type="journal article" date="2019" name="J. Gen. Virol.">
        <title>Elucidating the genetic diversity of Phthorimaea operculella granulovirus (PhopGV).</title>
        <authorList>
            <person name="Larem A."/>
            <person name="Ben-Tiba S."/>
            <person name="Wennmann J.T."/>
            <person name="Gueli Alletti G."/>
            <person name="Jehle J.A."/>
        </authorList>
    </citation>
    <scope>NUCLEOTIDE SEQUENCE</scope>
    <source>
        <strain evidence="5">PhopGV-CR3.1</strain>
        <strain evidence="6">PhopGV-CR5.1</strain>
        <strain evidence="7">PhopGV-GR1.1</strain>
        <strain evidence="8">PhopGV-GR1.2</strain>
        <strain evidence="9">PhopGV-GR2.1</strain>
        <strain evidence="10">PhopGV-IT1.1</strain>
        <strain evidence="11">PhopGV-LS1.1</strain>
        <strain evidence="12">PhopGV-LS1.2</strain>
        <strain evidence="13">PhopGV-LS2.1</strain>
        <strain evidence="14">PhopGV-LS3.1</strain>
        <strain evidence="15">PhopGV-R</strain>
        <strain evidence="16">PhopGV-Ym.1</strain>
    </source>
</reference>
<reference evidence="3" key="2">
    <citation type="submission" date="2002-04" db="EMBL/GenBank/DDBJ databases">
        <title>The complete sequence of the potato tuber moth, Phthorimaea operculella, granulovirus.</title>
        <authorList>
            <person name="Croizier L."/>
            <person name="Taha A."/>
            <person name="Croizier G."/>
            <person name="Lopez Ferber M."/>
        </authorList>
    </citation>
    <scope>NUCLEOTIDE SEQUENCE</scope>
</reference>
<feature type="transmembrane region" description="Helical" evidence="2">
    <location>
        <begin position="6"/>
        <end position="22"/>
    </location>
</feature>
<evidence type="ECO:0000313" key="16">
    <source>
        <dbReference type="EMBL" id="QBH67287.1"/>
    </source>
</evidence>
<dbReference type="EMBL" id="MK033571">
    <property type="protein sequence ID" value="QBH66638.1"/>
    <property type="molecule type" value="Genomic_DNA"/>
</dbReference>
<evidence type="ECO:0000313" key="15">
    <source>
        <dbReference type="EMBL" id="QBH67157.1"/>
    </source>
</evidence>
<sequence length="104" mass="11966">MKYIIFGVVILMFVLFLVFFILPQDGQIKNNQTSVLKNEQIKNDQPSVLKDDQNNQTSVLKNEQTNRRIRENTRVSLFSEPDVDPIPMAGSPIRKRKNSSVSLM</sequence>
<evidence type="ECO:0000313" key="5">
    <source>
        <dbReference type="EMBL" id="QBH65858.1"/>
    </source>
</evidence>
<dbReference type="EMBL" id="MK033574">
    <property type="protein sequence ID" value="QBH67027.1"/>
    <property type="molecule type" value="Genomic_DNA"/>
</dbReference>
<dbReference type="EMBL" id="MK033570">
    <property type="protein sequence ID" value="QBH66508.1"/>
    <property type="molecule type" value="Genomic_DNA"/>
</dbReference>
<reference evidence="17" key="1">
    <citation type="journal article" date="2000" name="Virus Genes">
        <title>Comparative analysis of the granulin regions of the Phthorimaea operculella and Spodoptera littoralis granuloviruses.</title>
        <authorList>
            <person name="Taha A."/>
            <person name="Nour-El-Din A."/>
            <person name="Croizier L."/>
            <person name="Ferber M.L."/>
            <person name="Croizier G."/>
        </authorList>
    </citation>
    <scope>NUCLEOTIDE SEQUENCE [LARGE SCALE GENOMIC DNA]</scope>
</reference>
<dbReference type="EMBL" id="MK033566">
    <property type="protein sequence ID" value="QBH65988.1"/>
    <property type="molecule type" value="Genomic_DNA"/>
</dbReference>
<dbReference type="EMBL" id="AF499596">
    <property type="protein sequence ID" value="AAM70221.1"/>
    <property type="molecule type" value="Genomic_DNA"/>
</dbReference>
<feature type="compositionally biased region" description="Basic and acidic residues" evidence="1">
    <location>
        <begin position="64"/>
        <end position="73"/>
    </location>
</feature>
<dbReference type="EMBL" id="MK033565">
    <property type="protein sequence ID" value="QBH65858.1"/>
    <property type="molecule type" value="Genomic_DNA"/>
</dbReference>